<name>A0A841AJH6_9MICO</name>
<keyword evidence="8" id="KW-1185">Reference proteome</keyword>
<dbReference type="PANTHER" id="PTHR42996:SF1">
    <property type="entry name" value="PHOSPHATE-BINDING PROTEIN PSTS"/>
    <property type="match status" value="1"/>
</dbReference>
<evidence type="ECO:0000256" key="4">
    <source>
        <dbReference type="PIRNR" id="PIRNR002756"/>
    </source>
</evidence>
<evidence type="ECO:0000256" key="3">
    <source>
        <dbReference type="ARBA" id="ARBA00022592"/>
    </source>
</evidence>
<comment type="similarity">
    <text evidence="1 4">Belongs to the PstS family.</text>
</comment>
<dbReference type="RefSeq" id="WP_343061833.1">
    <property type="nucleotide sequence ID" value="NZ_JACHMJ010000001.1"/>
</dbReference>
<dbReference type="Proteomes" id="UP000536685">
    <property type="component" value="Unassembled WGS sequence"/>
</dbReference>
<dbReference type="PANTHER" id="PTHR42996">
    <property type="entry name" value="PHOSPHATE-BINDING PROTEIN PSTS"/>
    <property type="match status" value="1"/>
</dbReference>
<feature type="binding site" evidence="5">
    <location>
        <position position="59"/>
    </location>
    <ligand>
        <name>phosphate</name>
        <dbReference type="ChEBI" id="CHEBI:43474"/>
    </ligand>
</feature>
<dbReference type="InterPro" id="IPR050962">
    <property type="entry name" value="Phosphate-bind_PstS"/>
</dbReference>
<comment type="caution">
    <text evidence="7">The sequence shown here is derived from an EMBL/GenBank/DDBJ whole genome shotgun (WGS) entry which is preliminary data.</text>
</comment>
<feature type="domain" description="PBP" evidence="6">
    <location>
        <begin position="15"/>
        <end position="313"/>
    </location>
</feature>
<feature type="binding site" evidence="5">
    <location>
        <position position="77"/>
    </location>
    <ligand>
        <name>phosphate</name>
        <dbReference type="ChEBI" id="CHEBI:43474"/>
    </ligand>
</feature>
<evidence type="ECO:0000313" key="7">
    <source>
        <dbReference type="EMBL" id="MBB5842122.1"/>
    </source>
</evidence>
<evidence type="ECO:0000256" key="2">
    <source>
        <dbReference type="ARBA" id="ARBA00022448"/>
    </source>
</evidence>
<dbReference type="Pfam" id="PF12849">
    <property type="entry name" value="PBP_like_2"/>
    <property type="match status" value="1"/>
</dbReference>
<dbReference type="GO" id="GO:0035435">
    <property type="term" value="P:phosphate ion transmembrane transport"/>
    <property type="evidence" value="ECO:0007669"/>
    <property type="project" value="InterPro"/>
</dbReference>
<dbReference type="SUPFAM" id="SSF53850">
    <property type="entry name" value="Periplasmic binding protein-like II"/>
    <property type="match status" value="1"/>
</dbReference>
<gene>
    <name evidence="7" type="ORF">HD599_000445</name>
</gene>
<dbReference type="InterPro" id="IPR024370">
    <property type="entry name" value="PBP_domain"/>
</dbReference>
<protein>
    <recommendedName>
        <fullName evidence="4">Phosphate-binding protein</fullName>
    </recommendedName>
</protein>
<dbReference type="Gene3D" id="3.40.190.10">
    <property type="entry name" value="Periplasmic binding protein-like II"/>
    <property type="match status" value="2"/>
</dbReference>
<accession>A0A841AJH6</accession>
<dbReference type="AlphaFoldDB" id="A0A841AJH6"/>
<sequence length="343" mass="35290">MGALLAGCATNEAGQIESDLVGTINGAGSSAQSAAQDVWISDFQQNNSRVTVNYEPSGSGAGREQFIAGGVAFAGSDAALSDDELASGEFARCVDGTQGINVPVYVSPLVLIFNVEGVETLRLDAAAIAGIFSNTITRWNDPALVALNEGVSLPDAAITAVHRSDDSGTTKNFTDYLYANEPEVWGNEAADGFPFDGEAAQGNAGIVNAVADGVNAIGYVDASRAGDLAVAQLKVGDEFVTYSADAAAAILDESPLVTRSNPNDIVVAVDRTSTASGVYPLVLVSYLIACQQYDDADEAELVRSYAEWVVSPEGQALAAEEAGSAPLSDEFSATVIAAVESIS</sequence>
<reference evidence="7 8" key="1">
    <citation type="submission" date="2020-08" db="EMBL/GenBank/DDBJ databases">
        <title>Sequencing the genomes of 1000 actinobacteria strains.</title>
        <authorList>
            <person name="Klenk H.-P."/>
        </authorList>
    </citation>
    <scope>NUCLEOTIDE SEQUENCE [LARGE SCALE GENOMIC DNA]</scope>
    <source>
        <strain evidence="7 8">DSM 105784</strain>
    </source>
</reference>
<organism evidence="7 8">
    <name type="scientific">Conyzicola lurida</name>
    <dbReference type="NCBI Taxonomy" id="1172621"/>
    <lineage>
        <taxon>Bacteria</taxon>
        <taxon>Bacillati</taxon>
        <taxon>Actinomycetota</taxon>
        <taxon>Actinomycetes</taxon>
        <taxon>Micrococcales</taxon>
        <taxon>Microbacteriaceae</taxon>
        <taxon>Conyzicola</taxon>
    </lineage>
</organism>
<keyword evidence="2 4" id="KW-0813">Transport</keyword>
<dbReference type="NCBIfam" id="TIGR00975">
    <property type="entry name" value="3a0107s03"/>
    <property type="match status" value="1"/>
</dbReference>
<keyword evidence="3 4" id="KW-0592">Phosphate transport</keyword>
<feature type="binding site" evidence="5">
    <location>
        <begin position="29"/>
        <end position="31"/>
    </location>
    <ligand>
        <name>phosphate</name>
        <dbReference type="ChEBI" id="CHEBI:43474"/>
    </ligand>
</feature>
<proteinExistence type="inferred from homology"/>
<dbReference type="CDD" id="cd13565">
    <property type="entry name" value="PBP2_PstS"/>
    <property type="match status" value="1"/>
</dbReference>
<evidence type="ECO:0000313" key="8">
    <source>
        <dbReference type="Proteomes" id="UP000536685"/>
    </source>
</evidence>
<evidence type="ECO:0000256" key="5">
    <source>
        <dbReference type="PIRSR" id="PIRSR002756-1"/>
    </source>
</evidence>
<dbReference type="EMBL" id="JACHMJ010000001">
    <property type="protein sequence ID" value="MBB5842122.1"/>
    <property type="molecule type" value="Genomic_DNA"/>
</dbReference>
<dbReference type="GO" id="GO:0042301">
    <property type="term" value="F:phosphate ion binding"/>
    <property type="evidence" value="ECO:0007669"/>
    <property type="project" value="InterPro"/>
</dbReference>
<dbReference type="GO" id="GO:0043190">
    <property type="term" value="C:ATP-binding cassette (ABC) transporter complex"/>
    <property type="evidence" value="ECO:0007669"/>
    <property type="project" value="InterPro"/>
</dbReference>
<feature type="binding site" evidence="5">
    <location>
        <begin position="167"/>
        <end position="169"/>
    </location>
    <ligand>
        <name>phosphate</name>
        <dbReference type="ChEBI" id="CHEBI:43474"/>
    </ligand>
</feature>
<evidence type="ECO:0000259" key="6">
    <source>
        <dbReference type="Pfam" id="PF12849"/>
    </source>
</evidence>
<evidence type="ECO:0000256" key="1">
    <source>
        <dbReference type="ARBA" id="ARBA00008725"/>
    </source>
</evidence>
<dbReference type="InterPro" id="IPR005673">
    <property type="entry name" value="ABC_phos-bd_PstS"/>
</dbReference>
<dbReference type="PIRSF" id="PIRSF002756">
    <property type="entry name" value="PstS"/>
    <property type="match status" value="1"/>
</dbReference>